<proteinExistence type="predicted"/>
<dbReference type="InterPro" id="IPR001040">
    <property type="entry name" value="TIF_eIF_4E"/>
</dbReference>
<dbReference type="Pfam" id="PF01652">
    <property type="entry name" value="IF4E"/>
    <property type="match status" value="1"/>
</dbReference>
<name>A0A6C0BVL1_9ZZZZ</name>
<dbReference type="Gene3D" id="3.30.760.10">
    <property type="entry name" value="RNA Cap, Translation Initiation Factor Eif4e"/>
    <property type="match status" value="1"/>
</dbReference>
<dbReference type="EMBL" id="MN739253">
    <property type="protein sequence ID" value="QHS95579.1"/>
    <property type="molecule type" value="Genomic_DNA"/>
</dbReference>
<dbReference type="SUPFAM" id="SSF55418">
    <property type="entry name" value="eIF4e-like"/>
    <property type="match status" value="1"/>
</dbReference>
<dbReference type="PANTHER" id="PTHR11960">
    <property type="entry name" value="EUKARYOTIC TRANSLATION INITIATION FACTOR 4E RELATED"/>
    <property type="match status" value="1"/>
</dbReference>
<dbReference type="GO" id="GO:0003743">
    <property type="term" value="F:translation initiation factor activity"/>
    <property type="evidence" value="ECO:0007669"/>
    <property type="project" value="InterPro"/>
</dbReference>
<reference evidence="1" key="1">
    <citation type="journal article" date="2020" name="Nature">
        <title>Giant virus diversity and host interactions through global metagenomics.</title>
        <authorList>
            <person name="Schulz F."/>
            <person name="Roux S."/>
            <person name="Paez-Espino D."/>
            <person name="Jungbluth S."/>
            <person name="Walsh D.A."/>
            <person name="Denef V.J."/>
            <person name="McMahon K.D."/>
            <person name="Konstantinidis K.T."/>
            <person name="Eloe-Fadrosh E.A."/>
            <person name="Kyrpides N.C."/>
            <person name="Woyke T."/>
        </authorList>
    </citation>
    <scope>NUCLEOTIDE SEQUENCE</scope>
    <source>
        <strain evidence="1">GVMAG-M-3300018868-6</strain>
    </source>
</reference>
<dbReference type="InterPro" id="IPR023398">
    <property type="entry name" value="TIF_eIF4e-like"/>
</dbReference>
<dbReference type="AlphaFoldDB" id="A0A6C0BVL1"/>
<sequence>MAENTGFHPLTDKWVLWAHLPHDTNWTLPSYVKIMKIETMEEMIAVVENLPEPLISNCMLFFMKEGINPMWEDKKNRDGGCFSFKSNNKSVVNAWKNLSYAVAGNCVTKDDDIYNNITGITISSKKSFCIIKIWMSGCSYQNPAKIEKLNGLNFQGVLFKRHANNALGIKY</sequence>
<dbReference type="GO" id="GO:0016281">
    <property type="term" value="C:eukaryotic translation initiation factor 4F complex"/>
    <property type="evidence" value="ECO:0007669"/>
    <property type="project" value="TreeGrafter"/>
</dbReference>
<protein>
    <recommendedName>
        <fullName evidence="2">Eukaryotic translation initiation factor 4E</fullName>
    </recommendedName>
</protein>
<organism evidence="1">
    <name type="scientific">viral metagenome</name>
    <dbReference type="NCBI Taxonomy" id="1070528"/>
    <lineage>
        <taxon>unclassified sequences</taxon>
        <taxon>metagenomes</taxon>
        <taxon>organismal metagenomes</taxon>
    </lineage>
</organism>
<evidence type="ECO:0008006" key="2">
    <source>
        <dbReference type="Google" id="ProtNLM"/>
    </source>
</evidence>
<accession>A0A6C0BVL1</accession>
<dbReference type="GO" id="GO:0000340">
    <property type="term" value="F:RNA 7-methylguanosine cap binding"/>
    <property type="evidence" value="ECO:0007669"/>
    <property type="project" value="TreeGrafter"/>
</dbReference>
<evidence type="ECO:0000313" key="1">
    <source>
        <dbReference type="EMBL" id="QHS95579.1"/>
    </source>
</evidence>